<comment type="caution">
    <text evidence="2">The sequence shown here is derived from an EMBL/GenBank/DDBJ whole genome shotgun (WGS) entry which is preliminary data.</text>
</comment>
<dbReference type="InterPro" id="IPR011990">
    <property type="entry name" value="TPR-like_helical_dom_sf"/>
</dbReference>
<dbReference type="Proteomes" id="UP000292855">
    <property type="component" value="Unassembled WGS sequence"/>
</dbReference>
<proteinExistence type="predicted"/>
<dbReference type="Gene3D" id="1.25.40.10">
    <property type="entry name" value="Tetratricopeptide repeat domain"/>
    <property type="match status" value="1"/>
</dbReference>
<protein>
    <submittedName>
        <fullName evidence="2">Uncharacterized protein</fullName>
    </submittedName>
</protein>
<dbReference type="OrthoDB" id="7058419at2"/>
<dbReference type="EMBL" id="SGIT01000001">
    <property type="protein sequence ID" value="RZF61424.1"/>
    <property type="molecule type" value="Genomic_DNA"/>
</dbReference>
<dbReference type="PROSITE" id="PS50005">
    <property type="entry name" value="TPR"/>
    <property type="match status" value="1"/>
</dbReference>
<dbReference type="InterPro" id="IPR019734">
    <property type="entry name" value="TPR_rpt"/>
</dbReference>
<evidence type="ECO:0000256" key="1">
    <source>
        <dbReference type="PROSITE-ProRule" id="PRU00339"/>
    </source>
</evidence>
<evidence type="ECO:0000313" key="2">
    <source>
        <dbReference type="EMBL" id="RZF61424.1"/>
    </source>
</evidence>
<accession>A0A4Q6XVL3</accession>
<evidence type="ECO:0000313" key="3">
    <source>
        <dbReference type="Proteomes" id="UP000292855"/>
    </source>
</evidence>
<gene>
    <name evidence="2" type="ORF">EWE74_00850</name>
</gene>
<dbReference type="Pfam" id="PF13181">
    <property type="entry name" value="TPR_8"/>
    <property type="match status" value="1"/>
</dbReference>
<name>A0A4Q6XVL3_9SPHI</name>
<dbReference type="SMART" id="SM00028">
    <property type="entry name" value="TPR"/>
    <property type="match status" value="2"/>
</dbReference>
<dbReference type="AlphaFoldDB" id="A0A4Q6XVL3"/>
<organism evidence="2 3">
    <name type="scientific">Sphingobacterium corticibacterium</name>
    <dbReference type="NCBI Taxonomy" id="2484746"/>
    <lineage>
        <taxon>Bacteria</taxon>
        <taxon>Pseudomonadati</taxon>
        <taxon>Bacteroidota</taxon>
        <taxon>Sphingobacteriia</taxon>
        <taxon>Sphingobacteriales</taxon>
        <taxon>Sphingobacteriaceae</taxon>
        <taxon>Sphingobacterium</taxon>
    </lineage>
</organism>
<keyword evidence="3" id="KW-1185">Reference proteome</keyword>
<feature type="repeat" description="TPR" evidence="1">
    <location>
        <begin position="98"/>
        <end position="131"/>
    </location>
</feature>
<keyword evidence="1" id="KW-0802">TPR repeat</keyword>
<reference evidence="2 3" key="1">
    <citation type="submission" date="2019-02" db="EMBL/GenBank/DDBJ databases">
        <authorList>
            <person name="Li Y."/>
        </authorList>
    </citation>
    <scope>NUCLEOTIDE SEQUENCE [LARGE SCALE GENOMIC DNA]</scope>
    <source>
        <strain evidence="2 3">30C10-4-7</strain>
    </source>
</reference>
<sequence>MNKFLILTFTCLLYIACSSVQDCKEGINLLPMYGKLTKCAAQIKIDNDFFASVDSKFSDRKTAAVSYIDMAWEYFYKNDLESSMKRFNQAWLLDSTNADVYWGFGNLLGRQNKLEESIYFFEKSLKINSANPRVYESQATSYGQLFSMDQDLNTLNKAIESLRKANTLDKNNPRILAQLTAAYSYFYQKDSANKYLNLTDKFDPKAVHPQVRELLEQKNKR</sequence>
<dbReference type="SUPFAM" id="SSF48452">
    <property type="entry name" value="TPR-like"/>
    <property type="match status" value="1"/>
</dbReference>